<evidence type="ECO:0000256" key="2">
    <source>
        <dbReference type="ARBA" id="ARBA00017228"/>
    </source>
</evidence>
<keyword evidence="12" id="KW-1185">Reference proteome</keyword>
<dbReference type="SFLD" id="SFLDF00288">
    <property type="entry name" value="HemN-like__clustered_with_nucl"/>
    <property type="match status" value="1"/>
</dbReference>
<reference evidence="11 12" key="1">
    <citation type="submission" date="2019-02" db="EMBL/GenBank/DDBJ databases">
        <title>Closed genome of Sporomusa termitida DSM 4440.</title>
        <authorList>
            <person name="Poehlein A."/>
            <person name="Daniel R."/>
        </authorList>
    </citation>
    <scope>NUCLEOTIDE SEQUENCE [LARGE SCALE GENOMIC DNA]</scope>
    <source>
        <strain evidence="11 12">DSM 4440</strain>
    </source>
</reference>
<sequence length="380" mass="42307">MNEFGLYLHVPFCRQKCFYCDFASYAGAEHLFTAYTAALCQQIAEQGGLLCKPAVDTIYIGGGTPSLLPVQLLTQIMTALDRSFSIQREAEISMEANPGTVTKNQLTVLKAAGINRLSFGVQSFNDSLLARLGRIHQTADTLAALDYAYRAGFTNISIDLMYGLPGQRAEGFARELEQAAALETAHLSVYGLKLEAGTPFCSAYDQGLLALPDEIAEEAMYDLMVEVLPGQGLRRYEISNFARPGRECRHNLKYWHYQPYLGLGAAAHSFVNGERTSAVPAIEEYIRAIKAGSSPVIMREKLTRAQAIAEYIFLALRTTQGLKAADFTRQFHLDFFIHFAHTFNELRQQKLLATNGRRVWLTDKGMKFSNLVFAAFIDDH</sequence>
<dbReference type="SFLD" id="SFLDS00029">
    <property type="entry name" value="Radical_SAM"/>
    <property type="match status" value="1"/>
</dbReference>
<dbReference type="InterPro" id="IPR034505">
    <property type="entry name" value="Coproporphyrinogen-III_oxidase"/>
</dbReference>
<evidence type="ECO:0000313" key="11">
    <source>
        <dbReference type="EMBL" id="QDR80954.1"/>
    </source>
</evidence>
<comment type="subcellular location">
    <subcellularLocation>
        <location evidence="9">Cytoplasm</location>
    </subcellularLocation>
</comment>
<comment type="similarity">
    <text evidence="1">Belongs to the anaerobic coproporphyrinogen-III oxidase family. HemW subfamily.</text>
</comment>
<dbReference type="GO" id="GO:0006779">
    <property type="term" value="P:porphyrin-containing compound biosynthetic process"/>
    <property type="evidence" value="ECO:0007669"/>
    <property type="project" value="InterPro"/>
</dbReference>
<dbReference type="RefSeq" id="WP_144350504.1">
    <property type="nucleotide sequence ID" value="NZ_CP036259.1"/>
</dbReference>
<dbReference type="PANTHER" id="PTHR13932">
    <property type="entry name" value="COPROPORPHYRINIGEN III OXIDASE"/>
    <property type="match status" value="1"/>
</dbReference>
<dbReference type="Pfam" id="PF06969">
    <property type="entry name" value="HemN_C"/>
    <property type="match status" value="1"/>
</dbReference>
<dbReference type="OrthoDB" id="9808022at2"/>
<accession>A0A517DUC1</accession>
<dbReference type="InterPro" id="IPR006638">
    <property type="entry name" value="Elp3/MiaA/NifB-like_rSAM"/>
</dbReference>
<evidence type="ECO:0000256" key="1">
    <source>
        <dbReference type="ARBA" id="ARBA00006100"/>
    </source>
</evidence>
<dbReference type="GO" id="GO:0051539">
    <property type="term" value="F:4 iron, 4 sulfur cluster binding"/>
    <property type="evidence" value="ECO:0007669"/>
    <property type="project" value="UniProtKB-UniRule"/>
</dbReference>
<gene>
    <name evidence="11" type="primary">hemN</name>
    <name evidence="11" type="ORF">SPTER_22970</name>
</gene>
<dbReference type="GO" id="GO:0004109">
    <property type="term" value="F:coproporphyrinogen oxidase activity"/>
    <property type="evidence" value="ECO:0007669"/>
    <property type="project" value="InterPro"/>
</dbReference>
<dbReference type="PROSITE" id="PS51918">
    <property type="entry name" value="RADICAL_SAM"/>
    <property type="match status" value="1"/>
</dbReference>
<dbReference type="SUPFAM" id="SSF102114">
    <property type="entry name" value="Radical SAM enzymes"/>
    <property type="match status" value="1"/>
</dbReference>
<dbReference type="SFLD" id="SFLDF00562">
    <property type="entry name" value="HemN-like__clustered_with_heat"/>
    <property type="match status" value="1"/>
</dbReference>
<organism evidence="11 12">
    <name type="scientific">Sporomusa termitida</name>
    <dbReference type="NCBI Taxonomy" id="2377"/>
    <lineage>
        <taxon>Bacteria</taxon>
        <taxon>Bacillati</taxon>
        <taxon>Bacillota</taxon>
        <taxon>Negativicutes</taxon>
        <taxon>Selenomonadales</taxon>
        <taxon>Sporomusaceae</taxon>
        <taxon>Sporomusa</taxon>
    </lineage>
</organism>
<dbReference type="InterPro" id="IPR013785">
    <property type="entry name" value="Aldolase_TIM"/>
</dbReference>
<dbReference type="Pfam" id="PF04055">
    <property type="entry name" value="Radical_SAM"/>
    <property type="match status" value="1"/>
</dbReference>
<evidence type="ECO:0000256" key="5">
    <source>
        <dbReference type="ARBA" id="ARBA00022723"/>
    </source>
</evidence>
<keyword evidence="11" id="KW-0560">Oxidoreductase</keyword>
<evidence type="ECO:0000256" key="6">
    <source>
        <dbReference type="ARBA" id="ARBA00023004"/>
    </source>
</evidence>
<keyword evidence="9" id="KW-0963">Cytoplasm</keyword>
<dbReference type="InterPro" id="IPR058240">
    <property type="entry name" value="rSAM_sf"/>
</dbReference>
<dbReference type="AlphaFoldDB" id="A0A517DUC1"/>
<keyword evidence="3 9" id="KW-0349">Heme</keyword>
<evidence type="ECO:0000256" key="8">
    <source>
        <dbReference type="ARBA" id="ARBA00023186"/>
    </source>
</evidence>
<evidence type="ECO:0000256" key="4">
    <source>
        <dbReference type="ARBA" id="ARBA00022691"/>
    </source>
</evidence>
<evidence type="ECO:0000256" key="9">
    <source>
        <dbReference type="RuleBase" id="RU364116"/>
    </source>
</evidence>
<keyword evidence="7 9" id="KW-0411">Iron-sulfur</keyword>
<keyword evidence="6 9" id="KW-0408">Iron</keyword>
<dbReference type="CDD" id="cd01335">
    <property type="entry name" value="Radical_SAM"/>
    <property type="match status" value="1"/>
</dbReference>
<evidence type="ECO:0000313" key="12">
    <source>
        <dbReference type="Proteomes" id="UP000320776"/>
    </source>
</evidence>
<comment type="function">
    <text evidence="9">Probably acts as a heme chaperone, transferring heme to an unknown acceptor. Binds one molecule of heme per monomer, possibly covalently. Binds 1 [4Fe-4S] cluster. The cluster is coordinated with 3 cysteines and an exchangeable S-adenosyl-L-methionine.</text>
</comment>
<dbReference type="GO" id="GO:0046872">
    <property type="term" value="F:metal ion binding"/>
    <property type="evidence" value="ECO:0007669"/>
    <property type="project" value="UniProtKB-UniRule"/>
</dbReference>
<dbReference type="InterPro" id="IPR007197">
    <property type="entry name" value="rSAM"/>
</dbReference>
<dbReference type="SFLD" id="SFLDG01065">
    <property type="entry name" value="anaerobic_coproporphyrinogen-I"/>
    <property type="match status" value="1"/>
</dbReference>
<dbReference type="InterPro" id="IPR010723">
    <property type="entry name" value="HemN_C"/>
</dbReference>
<dbReference type="PANTHER" id="PTHR13932:SF5">
    <property type="entry name" value="RADICAL S-ADENOSYL METHIONINE DOMAIN-CONTAINING PROTEIN 1, MITOCHONDRIAL"/>
    <property type="match status" value="1"/>
</dbReference>
<evidence type="ECO:0000259" key="10">
    <source>
        <dbReference type="PROSITE" id="PS51918"/>
    </source>
</evidence>
<proteinExistence type="inferred from homology"/>
<keyword evidence="9" id="KW-0004">4Fe-4S</keyword>
<dbReference type="EMBL" id="CP036259">
    <property type="protein sequence ID" value="QDR80954.1"/>
    <property type="molecule type" value="Genomic_DNA"/>
</dbReference>
<keyword evidence="4 9" id="KW-0949">S-adenosyl-L-methionine</keyword>
<keyword evidence="5 9" id="KW-0479">Metal-binding</keyword>
<name>A0A517DUC1_9FIRM</name>
<evidence type="ECO:0000256" key="3">
    <source>
        <dbReference type="ARBA" id="ARBA00022617"/>
    </source>
</evidence>
<dbReference type="Gene3D" id="3.20.20.70">
    <property type="entry name" value="Aldolase class I"/>
    <property type="match status" value="1"/>
</dbReference>
<dbReference type="InterPro" id="IPR004559">
    <property type="entry name" value="HemW-like"/>
</dbReference>
<protein>
    <recommendedName>
        <fullName evidence="2 9">Heme chaperone HemW</fullName>
    </recommendedName>
</protein>
<dbReference type="KEGG" id="sted:SPTER_22970"/>
<dbReference type="NCBIfam" id="TIGR00539">
    <property type="entry name" value="hemN_rel"/>
    <property type="match status" value="1"/>
</dbReference>
<dbReference type="SMART" id="SM00729">
    <property type="entry name" value="Elp3"/>
    <property type="match status" value="1"/>
</dbReference>
<feature type="domain" description="Radical SAM core" evidence="10">
    <location>
        <begin position="1"/>
        <end position="234"/>
    </location>
</feature>
<dbReference type="GO" id="GO:0005737">
    <property type="term" value="C:cytoplasm"/>
    <property type="evidence" value="ECO:0007669"/>
    <property type="project" value="UniProtKB-SubCell"/>
</dbReference>
<keyword evidence="8 9" id="KW-0143">Chaperone</keyword>
<dbReference type="Proteomes" id="UP000320776">
    <property type="component" value="Chromosome"/>
</dbReference>
<evidence type="ECO:0000256" key="7">
    <source>
        <dbReference type="ARBA" id="ARBA00023014"/>
    </source>
</evidence>